<dbReference type="AlphaFoldDB" id="A0A7W7VAC7"/>
<proteinExistence type="predicted"/>
<dbReference type="PANTHER" id="PTHR46637">
    <property type="entry name" value="TIS1421-TRANSPOSASE PROTEIN A"/>
    <property type="match status" value="1"/>
</dbReference>
<name>A0A7W7VAC7_9ACTN</name>
<evidence type="ECO:0000313" key="4">
    <source>
        <dbReference type="Proteomes" id="UP000579523"/>
    </source>
</evidence>
<feature type="region of interest" description="Disordered" evidence="1">
    <location>
        <begin position="125"/>
        <end position="155"/>
    </location>
</feature>
<dbReference type="EMBL" id="JACHJI010000019">
    <property type="protein sequence ID" value="MBB4902866.1"/>
    <property type="molecule type" value="Genomic_DNA"/>
</dbReference>
<sequence length="196" mass="21424">MTRRQVTDDQWKSIEPFLPMGEYGRYPERLRDQFEGVIWRFRTGAQWREMSGEFGPWPTVCGRFRVRRNADVFTALLEGLVAEAARRGRTDLPLVSVGSTTVRAHHDAAGTIVGKDVMEALEEAADEQEHARQKGATRRNRTGGTTGANLGVPNVDATAADAGSVWGKPCPAGPAADRPARFTLLPTASADLCRSS</sequence>
<evidence type="ECO:0000259" key="2">
    <source>
        <dbReference type="Pfam" id="PF13340"/>
    </source>
</evidence>
<dbReference type="Proteomes" id="UP000579523">
    <property type="component" value="Unassembled WGS sequence"/>
</dbReference>
<dbReference type="InterPro" id="IPR052909">
    <property type="entry name" value="Transposase_6_like"/>
</dbReference>
<reference evidence="3 4" key="1">
    <citation type="submission" date="2020-08" db="EMBL/GenBank/DDBJ databases">
        <title>Genomic Encyclopedia of Type Strains, Phase III (KMG-III): the genomes of soil and plant-associated and newly described type strains.</title>
        <authorList>
            <person name="Whitman W."/>
        </authorList>
    </citation>
    <scope>NUCLEOTIDE SEQUENCE [LARGE SCALE GENOMIC DNA]</scope>
    <source>
        <strain evidence="3 4">CECT 3273</strain>
    </source>
</reference>
<feature type="domain" description="Insertion element IS402-like" evidence="2">
    <location>
        <begin position="6"/>
        <end position="76"/>
    </location>
</feature>
<accession>A0A7W7VAC7</accession>
<keyword evidence="4" id="KW-1185">Reference proteome</keyword>
<organism evidence="3 4">
    <name type="scientific">Streptomyces griseomycini</name>
    <dbReference type="NCBI Taxonomy" id="66895"/>
    <lineage>
        <taxon>Bacteria</taxon>
        <taxon>Bacillati</taxon>
        <taxon>Actinomycetota</taxon>
        <taxon>Actinomycetes</taxon>
        <taxon>Kitasatosporales</taxon>
        <taxon>Streptomycetaceae</taxon>
        <taxon>Streptomyces</taxon>
    </lineage>
</organism>
<protein>
    <submittedName>
        <fullName evidence="3">Transposase</fullName>
    </submittedName>
</protein>
<gene>
    <name evidence="3" type="ORF">FHS37_006963</name>
</gene>
<comment type="caution">
    <text evidence="3">The sequence shown here is derived from an EMBL/GenBank/DDBJ whole genome shotgun (WGS) entry which is preliminary data.</text>
</comment>
<evidence type="ECO:0000313" key="3">
    <source>
        <dbReference type="EMBL" id="MBB4902866.1"/>
    </source>
</evidence>
<dbReference type="PANTHER" id="PTHR46637:SF1">
    <property type="entry name" value="BLL5188 PROTEIN"/>
    <property type="match status" value="1"/>
</dbReference>
<evidence type="ECO:0000256" key="1">
    <source>
        <dbReference type="SAM" id="MobiDB-lite"/>
    </source>
</evidence>
<dbReference type="InterPro" id="IPR025161">
    <property type="entry name" value="IS402-like_dom"/>
</dbReference>
<dbReference type="Pfam" id="PF13340">
    <property type="entry name" value="DUF4096"/>
    <property type="match status" value="1"/>
</dbReference>